<evidence type="ECO:0000313" key="1">
    <source>
        <dbReference type="EMBL" id="MFC5567020.1"/>
    </source>
</evidence>
<keyword evidence="2" id="KW-1185">Reference proteome</keyword>
<name>A0ABW0SDT7_9RHOB</name>
<dbReference type="RefSeq" id="WP_209839696.1">
    <property type="nucleotide sequence ID" value="NZ_JAGGJP010000005.1"/>
</dbReference>
<organism evidence="1 2">
    <name type="scientific">Rubellimicrobium aerolatum</name>
    <dbReference type="NCBI Taxonomy" id="490979"/>
    <lineage>
        <taxon>Bacteria</taxon>
        <taxon>Pseudomonadati</taxon>
        <taxon>Pseudomonadota</taxon>
        <taxon>Alphaproteobacteria</taxon>
        <taxon>Rhodobacterales</taxon>
        <taxon>Roseobacteraceae</taxon>
        <taxon>Rubellimicrobium</taxon>
    </lineage>
</organism>
<evidence type="ECO:0000313" key="2">
    <source>
        <dbReference type="Proteomes" id="UP001596056"/>
    </source>
</evidence>
<dbReference type="Proteomes" id="UP001596056">
    <property type="component" value="Unassembled WGS sequence"/>
</dbReference>
<dbReference type="Gene3D" id="3.90.550.20">
    <property type="match status" value="1"/>
</dbReference>
<dbReference type="EMBL" id="JBHSNA010000009">
    <property type="protein sequence ID" value="MFC5567020.1"/>
    <property type="molecule type" value="Genomic_DNA"/>
</dbReference>
<reference evidence="2" key="1">
    <citation type="journal article" date="2019" name="Int. J. Syst. Evol. Microbiol.">
        <title>The Global Catalogue of Microorganisms (GCM) 10K type strain sequencing project: providing services to taxonomists for standard genome sequencing and annotation.</title>
        <authorList>
            <consortium name="The Broad Institute Genomics Platform"/>
            <consortium name="The Broad Institute Genome Sequencing Center for Infectious Disease"/>
            <person name="Wu L."/>
            <person name="Ma J."/>
        </authorList>
    </citation>
    <scope>NUCLEOTIDE SEQUENCE [LARGE SCALE GENOMIC DNA]</scope>
    <source>
        <strain evidence="2">KACC 11588</strain>
    </source>
</reference>
<evidence type="ECO:0008006" key="3">
    <source>
        <dbReference type="Google" id="ProtNLM"/>
    </source>
</evidence>
<accession>A0ABW0SDT7</accession>
<comment type="caution">
    <text evidence="1">The sequence shown here is derived from an EMBL/GenBank/DDBJ whole genome shotgun (WGS) entry which is preliminary data.</text>
</comment>
<sequence>MLDLPSSTGKLDITGSRHEDMRKILDSRVKEAFNQSDFAGALEYIKVSDLDMLVEPSEIRLVALTLIANDHVVRGLDVLNKAGDRNPKLLAQSRNLAHLLGEPDSVIACCNKFAGMGQDDAKNAQFRWMSLVARGSLDEAEAFAHAEATKPDREYFKKFIWYHQQGDLLKKRCPSLHEAWMQCLFERQEEHVIDDECIGLDIDIIQYWSQGMPPEDVQMVFNRLAYLVQSQNLGRQKLFDKASAREWIETHAQEYLACFDGAFHYAMESDIFRIAYASRLPVIYVDIDCWPLRQFARTISHVVRSGSTLLYLRSYRPWVLNGFFVSFPHNPFIRLLHSQTAALDFSAMPKDNITIERTFGPTRFNNVLEELLGGEAHPISRPMHDVAGLSRLSRAGDDIYFASESACLSVRPPFPLGYKATESNWKTTKVV</sequence>
<gene>
    <name evidence="1" type="ORF">ACFPOC_11420</name>
</gene>
<proteinExistence type="predicted"/>
<protein>
    <recommendedName>
        <fullName evidence="3">Tetratricopeptide repeat protein</fullName>
    </recommendedName>
</protein>